<comment type="caution">
    <text evidence="2">The sequence shown here is derived from an EMBL/GenBank/DDBJ whole genome shotgun (WGS) entry which is preliminary data.</text>
</comment>
<dbReference type="EMBL" id="AMWG01000105">
    <property type="protein sequence ID" value="ELP32393.1"/>
    <property type="molecule type" value="Genomic_DNA"/>
</dbReference>
<evidence type="ECO:0000313" key="3">
    <source>
        <dbReference type="Proteomes" id="UP000010959"/>
    </source>
</evidence>
<gene>
    <name evidence="2" type="ORF">RBSWK_03697</name>
</gene>
<name>L7CEE8_RHOBT</name>
<dbReference type="AlphaFoldDB" id="L7CEE8"/>
<organism evidence="2 3">
    <name type="scientific">Rhodopirellula baltica SWK14</name>
    <dbReference type="NCBI Taxonomy" id="993516"/>
    <lineage>
        <taxon>Bacteria</taxon>
        <taxon>Pseudomonadati</taxon>
        <taxon>Planctomycetota</taxon>
        <taxon>Planctomycetia</taxon>
        <taxon>Pirellulales</taxon>
        <taxon>Pirellulaceae</taxon>
        <taxon>Rhodopirellula</taxon>
    </lineage>
</organism>
<evidence type="ECO:0000256" key="1">
    <source>
        <dbReference type="SAM" id="MobiDB-lite"/>
    </source>
</evidence>
<sequence>MPEDYGRPASPPDSTLVSSPQRFVGPSLGPRWMMQSHNPPRQQRRPRDSTRNGSLILLVGWPLLADI</sequence>
<accession>L7CEE8</accession>
<protein>
    <submittedName>
        <fullName evidence="2">Uncharacterized protein</fullName>
    </submittedName>
</protein>
<dbReference type="Proteomes" id="UP000010959">
    <property type="component" value="Unassembled WGS sequence"/>
</dbReference>
<feature type="region of interest" description="Disordered" evidence="1">
    <location>
        <begin position="1"/>
        <end position="52"/>
    </location>
</feature>
<reference evidence="2 3" key="1">
    <citation type="journal article" date="2013" name="Mar. Genomics">
        <title>Expression of sulfatases in Rhodopirellula baltica and the diversity of sulfatases in the genus Rhodopirellula.</title>
        <authorList>
            <person name="Wegner C.E."/>
            <person name="Richter-Heitmann T."/>
            <person name="Klindworth A."/>
            <person name="Klockow C."/>
            <person name="Richter M."/>
            <person name="Achstetter T."/>
            <person name="Glockner F.O."/>
            <person name="Harder J."/>
        </authorList>
    </citation>
    <scope>NUCLEOTIDE SEQUENCE [LARGE SCALE GENOMIC DNA]</scope>
    <source>
        <strain evidence="2 3">SWK14</strain>
    </source>
</reference>
<proteinExistence type="predicted"/>
<evidence type="ECO:0000313" key="2">
    <source>
        <dbReference type="EMBL" id="ELP32393.1"/>
    </source>
</evidence>
<feature type="compositionally biased region" description="Polar residues" evidence="1">
    <location>
        <begin position="12"/>
        <end position="21"/>
    </location>
</feature>